<evidence type="ECO:0000313" key="1">
    <source>
        <dbReference type="EMBL" id="SIS17249.1"/>
    </source>
</evidence>
<dbReference type="InterPro" id="IPR024532">
    <property type="entry name" value="DUF3830"/>
</dbReference>
<dbReference type="Gene3D" id="2.40.100.20">
    <property type="match status" value="1"/>
</dbReference>
<evidence type="ECO:0000313" key="2">
    <source>
        <dbReference type="Proteomes" id="UP000185936"/>
    </source>
</evidence>
<dbReference type="STRING" id="308853.SAMN05421752_11727"/>
<name>A0A1N7GXF6_9EURY</name>
<dbReference type="Pfam" id="PF12903">
    <property type="entry name" value="DUF3830"/>
    <property type="match status" value="1"/>
</dbReference>
<evidence type="ECO:0008006" key="3">
    <source>
        <dbReference type="Google" id="ProtNLM"/>
    </source>
</evidence>
<protein>
    <recommendedName>
        <fullName evidence="3">DUF3830 family protein</fullName>
    </recommendedName>
</protein>
<accession>A0A1N7GXF6</accession>
<dbReference type="AlphaFoldDB" id="A0A1N7GXF6"/>
<sequence length="149" mass="16349">MIAVSELHLTVGEHTYVASLLEAEAPESIRALKVVLPLSSELMHVRWSGHATWVNIDEVKLPDLPRENHTVYPSRGDILLYPGYKNEQELLIACGPTCFKSPAGELAGNHVGTLEATRAELTALEELTLRDGVQPVTIRIQEAETDGKV</sequence>
<proteinExistence type="predicted"/>
<gene>
    <name evidence="1" type="ORF">SAMN05421752_11727</name>
</gene>
<dbReference type="EMBL" id="FTNR01000017">
    <property type="protein sequence ID" value="SIS17249.1"/>
    <property type="molecule type" value="Genomic_DNA"/>
</dbReference>
<organism evidence="1 2">
    <name type="scientific">Natronorubrum thiooxidans</name>
    <dbReference type="NCBI Taxonomy" id="308853"/>
    <lineage>
        <taxon>Archaea</taxon>
        <taxon>Methanobacteriati</taxon>
        <taxon>Methanobacteriota</taxon>
        <taxon>Stenosarchaea group</taxon>
        <taxon>Halobacteria</taxon>
        <taxon>Halobacteriales</taxon>
        <taxon>Natrialbaceae</taxon>
        <taxon>Natronorubrum</taxon>
    </lineage>
</organism>
<keyword evidence="2" id="KW-1185">Reference proteome</keyword>
<reference evidence="2" key="1">
    <citation type="submission" date="2017-01" db="EMBL/GenBank/DDBJ databases">
        <authorList>
            <person name="Varghese N."/>
            <person name="Submissions S."/>
        </authorList>
    </citation>
    <scope>NUCLEOTIDE SEQUENCE [LARGE SCALE GENOMIC DNA]</scope>
    <source>
        <strain evidence="2">type strain: HArc-</strain>
    </source>
</reference>
<dbReference type="OrthoDB" id="190693at2157"/>
<dbReference type="Proteomes" id="UP000185936">
    <property type="component" value="Unassembled WGS sequence"/>
</dbReference>